<sequence length="330" mass="39027">MSAKLEASFFEKIKKLLQEAQANAVKQVNSIMVSTYFEMGRQLVEQEQNGNHEAEYGAYIISELSRRLTEEFGKGYSKRNLELIRKFYITYKNAKSPISQSLSWTHYIQLMRISDENERNYYQHEAETNHWSVRELDRQINSGLFQRLAYSGTKKAGKPQGEADKQFLNYPLQAIKDPYVLEFLNLEDRYTYSESQLEQAIIDKLEHFLLELGKGFTFVGRQVRFTFDEEHFRIDLVFYNRLLRSFVLIDLKIGKLKHQDLGQMQMYVNYYDRYVKTADEMPTIGIILCKDKKDAMVEITLPKDNKQIFASKYLLYLPKEEELKKLIEQE</sequence>
<feature type="domain" description="YhcG PDDEXK nuclease" evidence="1">
    <location>
        <begin position="173"/>
        <end position="325"/>
    </location>
</feature>
<dbReference type="PANTHER" id="PTHR30547">
    <property type="entry name" value="UNCHARACTERIZED PROTEIN YHCG-RELATED"/>
    <property type="match status" value="1"/>
</dbReference>
<evidence type="ECO:0000313" key="3">
    <source>
        <dbReference type="EMBL" id="UZD21370.1"/>
    </source>
</evidence>
<dbReference type="Proteomes" id="UP001163156">
    <property type="component" value="Chromosome"/>
</dbReference>
<evidence type="ECO:0000313" key="4">
    <source>
        <dbReference type="Proteomes" id="UP001163156"/>
    </source>
</evidence>
<dbReference type="InterPro" id="IPR041527">
    <property type="entry name" value="YhcG_N"/>
</dbReference>
<feature type="domain" description="YhcG N-terminal" evidence="2">
    <location>
        <begin position="12"/>
        <end position="147"/>
    </location>
</feature>
<dbReference type="Pfam" id="PF06250">
    <property type="entry name" value="YhcG_C"/>
    <property type="match status" value="1"/>
</dbReference>
<dbReference type="InterPro" id="IPR011856">
    <property type="entry name" value="tRNA_endonuc-like_dom_sf"/>
</dbReference>
<organism evidence="3 4">
    <name type="scientific">Algoriphagus halophytocola</name>
    <dbReference type="NCBI Taxonomy" id="2991499"/>
    <lineage>
        <taxon>Bacteria</taxon>
        <taxon>Pseudomonadati</taxon>
        <taxon>Bacteroidota</taxon>
        <taxon>Cytophagia</taxon>
        <taxon>Cytophagales</taxon>
        <taxon>Cyclobacteriaceae</taxon>
        <taxon>Algoriphagus</taxon>
    </lineage>
</organism>
<dbReference type="InterPro" id="IPR009362">
    <property type="entry name" value="YhcG_C"/>
</dbReference>
<dbReference type="Gene3D" id="3.40.1350.10">
    <property type="match status" value="1"/>
</dbReference>
<dbReference type="Pfam" id="PF17761">
    <property type="entry name" value="DUF1016_N"/>
    <property type="match status" value="1"/>
</dbReference>
<accession>A0ABY6MEL8</accession>
<protein>
    <submittedName>
        <fullName evidence="3">PDDEXK nuclease domain-containing protein</fullName>
    </submittedName>
</protein>
<evidence type="ECO:0000259" key="2">
    <source>
        <dbReference type="Pfam" id="PF17761"/>
    </source>
</evidence>
<keyword evidence="4" id="KW-1185">Reference proteome</keyword>
<gene>
    <name evidence="3" type="ORF">OM944_11910</name>
</gene>
<proteinExistence type="predicted"/>
<dbReference type="RefSeq" id="WP_264807843.1">
    <property type="nucleotide sequence ID" value="NZ_CP110226.1"/>
</dbReference>
<name>A0ABY6MEL8_9BACT</name>
<dbReference type="InterPro" id="IPR053148">
    <property type="entry name" value="PD-DEXK-like_domain"/>
</dbReference>
<dbReference type="EMBL" id="CP110226">
    <property type="protein sequence ID" value="UZD21370.1"/>
    <property type="molecule type" value="Genomic_DNA"/>
</dbReference>
<dbReference type="PANTHER" id="PTHR30547:SF5">
    <property type="entry name" value="NUCLEASE YHCG-RELATED"/>
    <property type="match status" value="1"/>
</dbReference>
<evidence type="ECO:0000259" key="1">
    <source>
        <dbReference type="Pfam" id="PF06250"/>
    </source>
</evidence>
<reference evidence="3" key="1">
    <citation type="submission" date="2022-10" db="EMBL/GenBank/DDBJ databases">
        <title>Algoriphagus sp. a novel bacteria isolate from halophytes salicornia europaea.</title>
        <authorList>
            <person name="Peng Y."/>
            <person name="Jiang L."/>
            <person name="Lee J."/>
        </authorList>
    </citation>
    <scope>NUCLEOTIDE SEQUENCE</scope>
    <source>
        <strain evidence="3">TR-M5</strain>
    </source>
</reference>